<evidence type="ECO:0000313" key="1">
    <source>
        <dbReference type="EMBL" id="MBB5422641.1"/>
    </source>
</evidence>
<dbReference type="AlphaFoldDB" id="A0A7W8Q2T2"/>
<protein>
    <submittedName>
        <fullName evidence="1">Uncharacterized protein</fullName>
    </submittedName>
</protein>
<reference evidence="1 2" key="1">
    <citation type="submission" date="2020-08" db="EMBL/GenBank/DDBJ databases">
        <title>Genomic Encyclopedia of Type Strains, Phase IV (KMG-V): Genome sequencing to study the core and pangenomes of soil and plant-associated prokaryotes.</title>
        <authorList>
            <person name="Whitman W."/>
        </authorList>
    </citation>
    <scope>NUCLEOTIDE SEQUENCE [LARGE SCALE GENOMIC DNA]</scope>
    <source>
        <strain evidence="1 2">JPY158</strain>
    </source>
</reference>
<comment type="caution">
    <text evidence="1">The sequence shown here is derived from an EMBL/GenBank/DDBJ whole genome shotgun (WGS) entry which is preliminary data.</text>
</comment>
<keyword evidence="2" id="KW-1185">Reference proteome</keyword>
<name>A0A7W8Q2T2_PARAM</name>
<accession>A0A7W8Q2T2</accession>
<organism evidence="1 2">
    <name type="scientific">Paraburkholderia atlantica</name>
    <dbReference type="NCBI Taxonomy" id="2654982"/>
    <lineage>
        <taxon>Bacteria</taxon>
        <taxon>Pseudomonadati</taxon>
        <taxon>Pseudomonadota</taxon>
        <taxon>Betaproteobacteria</taxon>
        <taxon>Burkholderiales</taxon>
        <taxon>Burkholderiaceae</taxon>
        <taxon>Paraburkholderia</taxon>
    </lineage>
</organism>
<proteinExistence type="predicted"/>
<evidence type="ECO:0000313" key="2">
    <source>
        <dbReference type="Proteomes" id="UP000592780"/>
    </source>
</evidence>
<dbReference type="Proteomes" id="UP000592780">
    <property type="component" value="Unassembled WGS sequence"/>
</dbReference>
<dbReference type="EMBL" id="JACHDD010000001">
    <property type="protein sequence ID" value="MBB5422641.1"/>
    <property type="molecule type" value="Genomic_DNA"/>
</dbReference>
<gene>
    <name evidence="1" type="ORF">HDG40_000782</name>
</gene>
<sequence>MSSISADAKVVTVELELADLNSNLAGKIFDDCGCADGSSWDLTTAEGIPERSDLTNEEVCVVVAVPGVACA</sequence>